<dbReference type="SUPFAM" id="SSF53649">
    <property type="entry name" value="Alkaline phosphatase-like"/>
    <property type="match status" value="1"/>
</dbReference>
<dbReference type="GO" id="GO:0006007">
    <property type="term" value="P:glucose catabolic process"/>
    <property type="evidence" value="ECO:0007669"/>
    <property type="project" value="InterPro"/>
</dbReference>
<dbReference type="Gene3D" id="3.40.720.10">
    <property type="entry name" value="Alkaline Phosphatase, subunit A"/>
    <property type="match status" value="1"/>
</dbReference>
<protein>
    <recommendedName>
        <fullName evidence="4">Metalloenzyme domain-containing protein</fullName>
    </recommendedName>
</protein>
<comment type="subunit">
    <text evidence="2">Monomer.</text>
</comment>
<dbReference type="GO" id="GO:0030145">
    <property type="term" value="F:manganese ion binding"/>
    <property type="evidence" value="ECO:0007669"/>
    <property type="project" value="TreeGrafter"/>
</dbReference>
<sequence>MLEEYVEGDSGITFNVQPKLKALEIDQKACDAILCGRFYQVHLNIPNGDMVGHISVVEASVVPCKTANDAVKGFNFVKQMILDAVDQVGGIFVVTVDHGNAADMVKMNKKGEPTLHKEGNVQILTSHTLQPVS</sequence>
<reference evidence="5" key="1">
    <citation type="submission" date="2023-04" db="EMBL/GenBank/DDBJ databases">
        <authorList>
            <person name="Vijverberg K."/>
            <person name="Xiong W."/>
            <person name="Schranz E."/>
        </authorList>
    </citation>
    <scope>NUCLEOTIDE SEQUENCE</scope>
</reference>
<dbReference type="PANTHER" id="PTHR31637:SF7">
    <property type="entry name" value="2,3-BISPHOSPHOGLYCERATE-INDEPENDENT PHOSPHOGLYCERATE MUTASE 1"/>
    <property type="match status" value="1"/>
</dbReference>
<dbReference type="GO" id="GO:0005737">
    <property type="term" value="C:cytoplasm"/>
    <property type="evidence" value="ECO:0007669"/>
    <property type="project" value="UniProtKB-SubCell"/>
</dbReference>
<dbReference type="Proteomes" id="UP001177003">
    <property type="component" value="Chromosome 7"/>
</dbReference>
<evidence type="ECO:0000256" key="3">
    <source>
        <dbReference type="ARBA" id="ARBA00022490"/>
    </source>
</evidence>
<dbReference type="EMBL" id="OX465083">
    <property type="protein sequence ID" value="CAI9295098.1"/>
    <property type="molecule type" value="Genomic_DNA"/>
</dbReference>
<dbReference type="InterPro" id="IPR017850">
    <property type="entry name" value="Alkaline_phosphatase_core_sf"/>
</dbReference>
<keyword evidence="3" id="KW-0963">Cytoplasm</keyword>
<evidence type="ECO:0000256" key="2">
    <source>
        <dbReference type="ARBA" id="ARBA00011245"/>
    </source>
</evidence>
<dbReference type="PANTHER" id="PTHR31637">
    <property type="entry name" value="2,3-BISPHOSPHOGLYCERATE-INDEPENDENT PHOSPHOGLYCERATE MUTASE"/>
    <property type="match status" value="1"/>
</dbReference>
<organism evidence="5 6">
    <name type="scientific">Lactuca saligna</name>
    <name type="common">Willowleaf lettuce</name>
    <dbReference type="NCBI Taxonomy" id="75948"/>
    <lineage>
        <taxon>Eukaryota</taxon>
        <taxon>Viridiplantae</taxon>
        <taxon>Streptophyta</taxon>
        <taxon>Embryophyta</taxon>
        <taxon>Tracheophyta</taxon>
        <taxon>Spermatophyta</taxon>
        <taxon>Magnoliopsida</taxon>
        <taxon>eudicotyledons</taxon>
        <taxon>Gunneridae</taxon>
        <taxon>Pentapetalae</taxon>
        <taxon>asterids</taxon>
        <taxon>campanulids</taxon>
        <taxon>Asterales</taxon>
        <taxon>Asteraceae</taxon>
        <taxon>Cichorioideae</taxon>
        <taxon>Cichorieae</taxon>
        <taxon>Lactucinae</taxon>
        <taxon>Lactuca</taxon>
    </lineage>
</organism>
<comment type="subcellular location">
    <subcellularLocation>
        <location evidence="1">Cytoplasm</location>
    </subcellularLocation>
</comment>
<accession>A0AA35ZMS8</accession>
<feature type="domain" description="Metalloenzyme" evidence="4">
    <location>
        <begin position="4"/>
        <end position="132"/>
    </location>
</feature>
<evidence type="ECO:0000256" key="1">
    <source>
        <dbReference type="ARBA" id="ARBA00004496"/>
    </source>
</evidence>
<dbReference type="InterPro" id="IPR005995">
    <property type="entry name" value="Pgm_bpd_ind"/>
</dbReference>
<evidence type="ECO:0000313" key="5">
    <source>
        <dbReference type="EMBL" id="CAI9295098.1"/>
    </source>
</evidence>
<dbReference type="GO" id="GO:0004619">
    <property type="term" value="F:phosphoglycerate mutase activity"/>
    <property type="evidence" value="ECO:0007669"/>
    <property type="project" value="InterPro"/>
</dbReference>
<dbReference type="InterPro" id="IPR006124">
    <property type="entry name" value="Metalloenzyme"/>
</dbReference>
<gene>
    <name evidence="5" type="ORF">LSALG_LOCUS34056</name>
</gene>
<dbReference type="AlphaFoldDB" id="A0AA35ZMS8"/>
<name>A0AA35ZMS8_LACSI</name>
<evidence type="ECO:0000313" key="6">
    <source>
        <dbReference type="Proteomes" id="UP001177003"/>
    </source>
</evidence>
<keyword evidence="6" id="KW-1185">Reference proteome</keyword>
<dbReference type="Pfam" id="PF01676">
    <property type="entry name" value="Metalloenzyme"/>
    <property type="match status" value="1"/>
</dbReference>
<proteinExistence type="predicted"/>
<evidence type="ECO:0000259" key="4">
    <source>
        <dbReference type="Pfam" id="PF01676"/>
    </source>
</evidence>